<sequence length="426" mass="45510">MKRFLSGDEAFAEGVRLAKPQVISAYPITPQTVVVERLSEMVEEGSLKAEYVHVESEHSALSCAMGASATGARTFTATSSQGLLYMAEVLTYAAGGRFPIVMMNANRATALPWNIYGDQRDSLALLDHGWIQAYAESNQEALDLALMAYAVAEDPAVLTPFMVNLDGFALTHTYETVDVPAEEDADAFLPPYQATNCFDFEHPKNIGYSAGPDYNRYFKYYEHRDMLGAFEAIARVEAHFAECFGRAYTGPVEAVSCDDAEAILVTLGSIAGLARESVARLREQGKRVGLLRIRYMRPFPAKLIAEALAGAAAVGVLEKDISFGAEGTVFTNVNSALQQAGCTTPTFNFIGGLGGDDITSAQMDAMFDALLDSVGERGHDVAAAGRSCDDASTGQGAGLGRVSFLGIDFSVASQPACGDDCKEGAR</sequence>
<dbReference type="OrthoDB" id="9794954at2"/>
<evidence type="ECO:0000313" key="6">
    <source>
        <dbReference type="Proteomes" id="UP000468668"/>
    </source>
</evidence>
<keyword evidence="2" id="KW-0560">Oxidoreductase</keyword>
<evidence type="ECO:0000256" key="2">
    <source>
        <dbReference type="ARBA" id="ARBA00023002"/>
    </source>
</evidence>
<dbReference type="EMBL" id="WAJR01000003">
    <property type="protein sequence ID" value="KAB1642076.1"/>
    <property type="molecule type" value="Genomic_DNA"/>
</dbReference>
<dbReference type="InterPro" id="IPR002880">
    <property type="entry name" value="Pyrv_Fd/Flavodoxin_OxRdtase_N"/>
</dbReference>
<dbReference type="RefSeq" id="WP_158048886.1">
    <property type="nucleotide sequence ID" value="NZ_WAJR01000003.1"/>
</dbReference>
<dbReference type="PANTHER" id="PTHR32154:SF0">
    <property type="entry name" value="PYRUVATE-FLAVODOXIN OXIDOREDUCTASE-RELATED"/>
    <property type="match status" value="1"/>
</dbReference>
<reference evidence="5 6" key="1">
    <citation type="submission" date="2019-09" db="EMBL/GenBank/DDBJ databases">
        <title>Whole genome shotgun sequencing (WGS) of Ellagibacter isourolithinifaciens DSM 104140(T) and Adlercreutzia muris DSM 29508(T).</title>
        <authorList>
            <person name="Stoll D.A."/>
            <person name="Danylec N."/>
            <person name="Huch M."/>
        </authorList>
    </citation>
    <scope>NUCLEOTIDE SEQUENCE [LARGE SCALE GENOMIC DNA]</scope>
    <source>
        <strain evidence="5 6">DSM 104140</strain>
    </source>
</reference>
<organism evidence="5 6">
    <name type="scientific">Ellagibacter isourolithinifaciens</name>
    <dbReference type="NCBI Taxonomy" id="2137581"/>
    <lineage>
        <taxon>Bacteria</taxon>
        <taxon>Bacillati</taxon>
        <taxon>Actinomycetota</taxon>
        <taxon>Coriobacteriia</taxon>
        <taxon>Eggerthellales</taxon>
        <taxon>Eggerthellaceae</taxon>
        <taxon>Ellagibacter</taxon>
    </lineage>
</organism>
<name>A0A6N6NNF6_9ACTN</name>
<keyword evidence="6" id="KW-1185">Reference proteome</keyword>
<dbReference type="GeneID" id="98657284"/>
<evidence type="ECO:0000259" key="3">
    <source>
        <dbReference type="Pfam" id="PF01855"/>
    </source>
</evidence>
<dbReference type="InterPro" id="IPR050722">
    <property type="entry name" value="Pyruvate:ferred/Flavod_OxRd"/>
</dbReference>
<evidence type="ECO:0000313" key="5">
    <source>
        <dbReference type="EMBL" id="KAB1642076.1"/>
    </source>
</evidence>
<dbReference type="Proteomes" id="UP000468668">
    <property type="component" value="Unassembled WGS sequence"/>
</dbReference>
<dbReference type="SUPFAM" id="SSF52518">
    <property type="entry name" value="Thiamin diphosphate-binding fold (THDP-binding)"/>
    <property type="match status" value="1"/>
</dbReference>
<dbReference type="InterPro" id="IPR033412">
    <property type="entry name" value="PFOR_II"/>
</dbReference>
<dbReference type="GO" id="GO:0000287">
    <property type="term" value="F:magnesium ion binding"/>
    <property type="evidence" value="ECO:0007669"/>
    <property type="project" value="UniProtKB-ARBA"/>
</dbReference>
<dbReference type="Pfam" id="PF17147">
    <property type="entry name" value="PFOR_II"/>
    <property type="match status" value="1"/>
</dbReference>
<dbReference type="Gene3D" id="3.40.50.970">
    <property type="match status" value="1"/>
</dbReference>
<comment type="caution">
    <text evidence="5">The sequence shown here is derived from an EMBL/GenBank/DDBJ whole genome shotgun (WGS) entry which is preliminary data.</text>
</comment>
<accession>A0A6N6NNF6</accession>
<dbReference type="GO" id="GO:0006979">
    <property type="term" value="P:response to oxidative stress"/>
    <property type="evidence" value="ECO:0007669"/>
    <property type="project" value="TreeGrafter"/>
</dbReference>
<comment type="similarity">
    <text evidence="1">Belongs to the pyruvate:ferredoxin/flavodoxin oxidoreductase family.</text>
</comment>
<dbReference type="GO" id="GO:0016491">
    <property type="term" value="F:oxidoreductase activity"/>
    <property type="evidence" value="ECO:0007669"/>
    <property type="project" value="UniProtKB-KW"/>
</dbReference>
<dbReference type="CDD" id="cd07034">
    <property type="entry name" value="TPP_PYR_PFOR_IOR-alpha_like"/>
    <property type="match status" value="1"/>
</dbReference>
<dbReference type="Pfam" id="PF01855">
    <property type="entry name" value="POR_N"/>
    <property type="match status" value="1"/>
</dbReference>
<gene>
    <name evidence="5" type="primary">porA</name>
    <name evidence="5" type="ORF">F8C90_02570</name>
</gene>
<feature type="domain" description="Pyruvate flavodoxin/ferredoxin oxidoreductase pyrimidine binding" evidence="3">
    <location>
        <begin position="14"/>
        <end position="229"/>
    </location>
</feature>
<dbReference type="FunFam" id="3.40.50.970:FF:000012">
    <property type="entry name" value="Pyruvate:ferredoxin (Flavodoxin) oxidoreductase"/>
    <property type="match status" value="1"/>
</dbReference>
<evidence type="ECO:0000259" key="4">
    <source>
        <dbReference type="Pfam" id="PF17147"/>
    </source>
</evidence>
<protein>
    <submittedName>
        <fullName evidence="5">Pyruvate ferredoxin oxidoreductase</fullName>
    </submittedName>
</protein>
<proteinExistence type="inferred from homology"/>
<keyword evidence="5" id="KW-0670">Pyruvate</keyword>
<dbReference type="SUPFAM" id="SSF52922">
    <property type="entry name" value="TK C-terminal domain-like"/>
    <property type="match status" value="1"/>
</dbReference>
<evidence type="ECO:0000256" key="1">
    <source>
        <dbReference type="ARBA" id="ARBA00009032"/>
    </source>
</evidence>
<dbReference type="AlphaFoldDB" id="A0A6N6NNF6"/>
<dbReference type="InterPro" id="IPR029061">
    <property type="entry name" value="THDP-binding"/>
</dbReference>
<dbReference type="PANTHER" id="PTHR32154">
    <property type="entry name" value="PYRUVATE-FLAVODOXIN OXIDOREDUCTASE-RELATED"/>
    <property type="match status" value="1"/>
</dbReference>
<dbReference type="Gene3D" id="3.40.50.920">
    <property type="match status" value="1"/>
</dbReference>
<dbReference type="InterPro" id="IPR009014">
    <property type="entry name" value="Transketo_C/PFOR_II"/>
</dbReference>
<feature type="domain" description="Pyruvate:ferredoxin oxidoreductase core" evidence="4">
    <location>
        <begin position="260"/>
        <end position="362"/>
    </location>
</feature>